<feature type="domain" description="PRD" evidence="4">
    <location>
        <begin position="197"/>
        <end position="306"/>
    </location>
</feature>
<keyword evidence="1" id="KW-0677">Repeat</keyword>
<dbReference type="PANTHER" id="PTHR30185">
    <property type="entry name" value="CRYPTIC BETA-GLUCOSIDE BGL OPERON ANTITERMINATOR"/>
    <property type="match status" value="1"/>
</dbReference>
<feature type="domain" description="PRD" evidence="4">
    <location>
        <begin position="310"/>
        <end position="417"/>
    </location>
</feature>
<dbReference type="Proteomes" id="UP000004896">
    <property type="component" value="Unassembled WGS sequence"/>
</dbReference>
<evidence type="ECO:0000256" key="1">
    <source>
        <dbReference type="ARBA" id="ARBA00022737"/>
    </source>
</evidence>
<evidence type="ECO:0000256" key="3">
    <source>
        <dbReference type="ARBA" id="ARBA00023163"/>
    </source>
</evidence>
<dbReference type="GO" id="GO:0006355">
    <property type="term" value="P:regulation of DNA-templated transcription"/>
    <property type="evidence" value="ECO:0007669"/>
    <property type="project" value="InterPro"/>
</dbReference>
<dbReference type="AlphaFoldDB" id="E3CSK5"/>
<sequence length="554" mass="65295">MIILDKKSYALLSYLIKLDEPETVMTISKKLKQSRRKIYYHLEKINDALPTDVEQIISYSRVGIVLNVKQKAACRLLLKELDAYSYVMSINERMQLILLYIGVSDQRVTIEKLMQLTDVSRNTVLNDLNEVRQELSLEQYQIQLHVTKAQGYYLDCHPLSKIQFIYKLLYTLYTQGSEDFITMVQDKIEQFTSFNRYFSKQKLDYLRQLLVKAKKDLGKQLNSQDSDFMFKILPYLLMSYRNMDITDEDREVFKQDFLLAQERIEYYIAEKLARDYQKKFQVTFDDVENCIIAMLLLSFRKDSDIHNDSHDYDEMRLTLGVFLDRFEKLYQVNFEHRDELLNQLLTHCKALLYRKTYGVLSVNLLTEQIMNKYEELFYMTKSCVSVLEEAWFIKMNDDDIAYLTIHLGGALRNSSAQTFKPTKVIIVCDEGIGVRKFLFKQCQAYLVRVQIDAVFTSEQFHSVKDILNSDVVISTSDGIDSPLPMMVIHPVLTDDDIVKLIAFVRTHGQESQHDFSDELDHLIKNYIKEDSERYTLRSQIEKIFRQELLLDLRN</sequence>
<gene>
    <name evidence="5" type="ORF">HMPREF9192_0182</name>
</gene>
<dbReference type="CDD" id="cd05568">
    <property type="entry name" value="PTS_IIB_bgl_like"/>
    <property type="match status" value="1"/>
</dbReference>
<dbReference type="Pfam" id="PF00874">
    <property type="entry name" value="PRD"/>
    <property type="match status" value="1"/>
</dbReference>
<evidence type="ECO:0000313" key="5">
    <source>
        <dbReference type="EMBL" id="EFQ58611.1"/>
    </source>
</evidence>
<dbReference type="OrthoDB" id="369398at2"/>
<dbReference type="InterPro" id="IPR036390">
    <property type="entry name" value="WH_DNA-bd_sf"/>
</dbReference>
<dbReference type="InterPro" id="IPR050661">
    <property type="entry name" value="BglG_antiterminators"/>
</dbReference>
<accession>E3CSK5</accession>
<dbReference type="EMBL" id="AEKO01000009">
    <property type="protein sequence ID" value="EFQ58611.1"/>
    <property type="molecule type" value="Genomic_DNA"/>
</dbReference>
<reference evidence="5 6" key="1">
    <citation type="submission" date="2010-10" db="EMBL/GenBank/DDBJ databases">
        <authorList>
            <person name="Durkin A.S."/>
            <person name="Madupu R."/>
            <person name="Torralba M."/>
            <person name="Gillis M."/>
            <person name="Methe B."/>
            <person name="Sutton G."/>
            <person name="Nelson K.E."/>
        </authorList>
    </citation>
    <scope>NUCLEOTIDE SEQUENCE [LARGE SCALE GENOMIC DNA]</scope>
    <source>
        <strain evidence="5 6">F0396</strain>
    </source>
</reference>
<evidence type="ECO:0000313" key="6">
    <source>
        <dbReference type="Proteomes" id="UP000004896"/>
    </source>
</evidence>
<keyword evidence="3" id="KW-0804">Transcription</keyword>
<dbReference type="SUPFAM" id="SSF46785">
    <property type="entry name" value="Winged helix' DNA-binding domain"/>
    <property type="match status" value="1"/>
</dbReference>
<keyword evidence="2" id="KW-0805">Transcription regulation</keyword>
<dbReference type="eggNOG" id="COG3711">
    <property type="taxonomic scope" value="Bacteria"/>
</dbReference>
<dbReference type="InterPro" id="IPR011608">
    <property type="entry name" value="PRD"/>
</dbReference>
<comment type="caution">
    <text evidence="5">The sequence shown here is derived from an EMBL/GenBank/DDBJ whole genome shotgun (WGS) entry which is preliminary data.</text>
</comment>
<evidence type="ECO:0000259" key="4">
    <source>
        <dbReference type="PROSITE" id="PS51372"/>
    </source>
</evidence>
<dbReference type="Gene3D" id="1.10.10.10">
    <property type="entry name" value="Winged helix-like DNA-binding domain superfamily/Winged helix DNA-binding domain"/>
    <property type="match status" value="1"/>
</dbReference>
<dbReference type="InterPro" id="IPR036634">
    <property type="entry name" value="PRD_sf"/>
</dbReference>
<dbReference type="PANTHER" id="PTHR30185:SF18">
    <property type="entry name" value="TRANSCRIPTIONAL REGULATOR MTLR"/>
    <property type="match status" value="1"/>
</dbReference>
<dbReference type="SUPFAM" id="SSF63520">
    <property type="entry name" value="PTS-regulatory domain, PRD"/>
    <property type="match status" value="1"/>
</dbReference>
<name>E3CSK5_STRVE</name>
<dbReference type="Gene3D" id="1.10.1790.10">
    <property type="entry name" value="PRD domain"/>
    <property type="match status" value="1"/>
</dbReference>
<organism evidence="5 6">
    <name type="scientific">Streptococcus vestibularis F0396</name>
    <dbReference type="NCBI Taxonomy" id="904306"/>
    <lineage>
        <taxon>Bacteria</taxon>
        <taxon>Bacillati</taxon>
        <taxon>Bacillota</taxon>
        <taxon>Bacilli</taxon>
        <taxon>Lactobacillales</taxon>
        <taxon>Streptococcaceae</taxon>
        <taxon>Streptococcus</taxon>
    </lineage>
</organism>
<dbReference type="PROSITE" id="PS51372">
    <property type="entry name" value="PRD_2"/>
    <property type="match status" value="2"/>
</dbReference>
<dbReference type="InterPro" id="IPR036388">
    <property type="entry name" value="WH-like_DNA-bd_sf"/>
</dbReference>
<protein>
    <submittedName>
        <fullName evidence="5">PRD domain protein</fullName>
    </submittedName>
</protein>
<evidence type="ECO:0000256" key="2">
    <source>
        <dbReference type="ARBA" id="ARBA00023015"/>
    </source>
</evidence>
<proteinExistence type="predicted"/>